<keyword evidence="2" id="KW-0808">Transferase</keyword>
<evidence type="ECO:0000313" key="3">
    <source>
        <dbReference type="Proteomes" id="UP000019143"/>
    </source>
</evidence>
<gene>
    <name evidence="2" type="ORF">XPU_1424</name>
</gene>
<sequence length="103" mass="10508">MSSQAGPQIVSLDAASDAAALRALRLACGTGSTDDSAADWDALDPLSLHLALRSEDGQLIGSVRLTADRRIDRLGAAAAWPTGCSQPPSPPRNNAAGPAYKPA</sequence>
<dbReference type="Proteomes" id="UP000019143">
    <property type="component" value="Unassembled WGS sequence"/>
</dbReference>
<feature type="region of interest" description="Disordered" evidence="1">
    <location>
        <begin position="79"/>
        <end position="103"/>
    </location>
</feature>
<dbReference type="EMBL" id="BAVB01000230">
    <property type="protein sequence ID" value="GAE49892.1"/>
    <property type="molecule type" value="Genomic_DNA"/>
</dbReference>
<dbReference type="SUPFAM" id="SSF55729">
    <property type="entry name" value="Acyl-CoA N-acyltransferases (Nat)"/>
    <property type="match status" value="1"/>
</dbReference>
<evidence type="ECO:0000313" key="2">
    <source>
        <dbReference type="EMBL" id="GAE49892.1"/>
    </source>
</evidence>
<proteinExistence type="predicted"/>
<dbReference type="InterPro" id="IPR016181">
    <property type="entry name" value="Acyl_CoA_acyltransferase"/>
</dbReference>
<reference evidence="2 3" key="1">
    <citation type="submission" date="2014-01" db="EMBL/GenBank/DDBJ databases">
        <title>Genome sequence and analysis of Xanthomonas arboricola pv. pruni.</title>
        <authorList>
            <person name="Fujikawa T."/>
            <person name="Nakazono-Nagaoka E."/>
        </authorList>
    </citation>
    <scope>NUCLEOTIDE SEQUENCE [LARGE SCALE GENOMIC DNA]</scope>
    <source>
        <strain evidence="3">MAFF 311562</strain>
    </source>
</reference>
<comment type="caution">
    <text evidence="2">The sequence shown here is derived from an EMBL/GenBank/DDBJ whole genome shotgun (WGS) entry which is preliminary data.</text>
</comment>
<accession>W4S0I7</accession>
<dbReference type="GO" id="GO:0016740">
    <property type="term" value="F:transferase activity"/>
    <property type="evidence" value="ECO:0007669"/>
    <property type="project" value="UniProtKB-KW"/>
</dbReference>
<evidence type="ECO:0000256" key="1">
    <source>
        <dbReference type="SAM" id="MobiDB-lite"/>
    </source>
</evidence>
<dbReference type="AlphaFoldDB" id="W4S0I7"/>
<name>W4S0I7_9XANT</name>
<organism evidence="2 3">
    <name type="scientific">Xanthomonas arboricola pv. pruni str. MAFF 311562</name>
    <dbReference type="NCBI Taxonomy" id="1414836"/>
    <lineage>
        <taxon>Bacteria</taxon>
        <taxon>Pseudomonadati</taxon>
        <taxon>Pseudomonadota</taxon>
        <taxon>Gammaproteobacteria</taxon>
        <taxon>Lysobacterales</taxon>
        <taxon>Lysobacteraceae</taxon>
        <taxon>Xanthomonas</taxon>
    </lineage>
</organism>
<protein>
    <submittedName>
        <fullName evidence="2">GNAT family acetyltransferase</fullName>
    </submittedName>
</protein>